<evidence type="ECO:0000313" key="2">
    <source>
        <dbReference type="Proteomes" id="UP000663722"/>
    </source>
</evidence>
<dbReference type="AlphaFoldDB" id="A0A975GPD0"/>
<dbReference type="KEGG" id="dmm:dnm_047560"/>
<proteinExistence type="predicted"/>
<accession>A0A975GPD0</accession>
<reference evidence="1" key="1">
    <citation type="journal article" date="2021" name="Microb. Physiol.">
        <title>Proteogenomic Insights into the Physiology of Marine, Sulfate-Reducing, Filamentous Desulfonema limicola and Desulfonema magnum.</title>
        <authorList>
            <person name="Schnaars V."/>
            <person name="Wohlbrand L."/>
            <person name="Scheve S."/>
            <person name="Hinrichs C."/>
            <person name="Reinhardt R."/>
            <person name="Rabus R."/>
        </authorList>
    </citation>
    <scope>NUCLEOTIDE SEQUENCE</scope>
    <source>
        <strain evidence="1">4be13</strain>
    </source>
</reference>
<organism evidence="1 2">
    <name type="scientific">Desulfonema magnum</name>
    <dbReference type="NCBI Taxonomy" id="45655"/>
    <lineage>
        <taxon>Bacteria</taxon>
        <taxon>Pseudomonadati</taxon>
        <taxon>Thermodesulfobacteriota</taxon>
        <taxon>Desulfobacteria</taxon>
        <taxon>Desulfobacterales</taxon>
        <taxon>Desulfococcaceae</taxon>
        <taxon>Desulfonema</taxon>
    </lineage>
</organism>
<dbReference type="EMBL" id="CP061800">
    <property type="protein sequence ID" value="QTA88709.1"/>
    <property type="molecule type" value="Genomic_DNA"/>
</dbReference>
<dbReference type="Proteomes" id="UP000663722">
    <property type="component" value="Chromosome"/>
</dbReference>
<protein>
    <submittedName>
        <fullName evidence="1">Uncharacterized protein</fullName>
    </submittedName>
</protein>
<name>A0A975GPD0_9BACT</name>
<sequence>MDFYGKKGEIKQVIQRDKKNSKNSKSCGSVFQIVRKNNLKKCLTSGRSCRLGWRTKPDAAD</sequence>
<gene>
    <name evidence="1" type="ORF">dnm_047560</name>
</gene>
<keyword evidence="2" id="KW-1185">Reference proteome</keyword>
<evidence type="ECO:0000313" key="1">
    <source>
        <dbReference type="EMBL" id="QTA88709.1"/>
    </source>
</evidence>